<keyword evidence="3" id="KW-1185">Reference proteome</keyword>
<feature type="region of interest" description="Disordered" evidence="1">
    <location>
        <begin position="74"/>
        <end position="114"/>
    </location>
</feature>
<feature type="compositionally biased region" description="Acidic residues" evidence="1">
    <location>
        <begin position="74"/>
        <end position="91"/>
    </location>
</feature>
<accession>A0A367K5C6</accession>
<organism evidence="2 3">
    <name type="scientific">Rhizopus azygosporus</name>
    <name type="common">Rhizopus microsporus var. azygosporus</name>
    <dbReference type="NCBI Taxonomy" id="86630"/>
    <lineage>
        <taxon>Eukaryota</taxon>
        <taxon>Fungi</taxon>
        <taxon>Fungi incertae sedis</taxon>
        <taxon>Mucoromycota</taxon>
        <taxon>Mucoromycotina</taxon>
        <taxon>Mucoromycetes</taxon>
        <taxon>Mucorales</taxon>
        <taxon>Mucorineae</taxon>
        <taxon>Rhizopodaceae</taxon>
        <taxon>Rhizopus</taxon>
    </lineage>
</organism>
<dbReference type="InterPro" id="IPR036388">
    <property type="entry name" value="WH-like_DNA-bd_sf"/>
</dbReference>
<dbReference type="Pfam" id="PF13384">
    <property type="entry name" value="HTH_23"/>
    <property type="match status" value="1"/>
</dbReference>
<proteinExistence type="predicted"/>
<protein>
    <submittedName>
        <fullName evidence="2">Uncharacterized protein</fullName>
    </submittedName>
</protein>
<dbReference type="OrthoDB" id="2289901at2759"/>
<dbReference type="EMBL" id="PJQL01000283">
    <property type="protein sequence ID" value="RCH97370.1"/>
    <property type="molecule type" value="Genomic_DNA"/>
</dbReference>
<evidence type="ECO:0000256" key="1">
    <source>
        <dbReference type="SAM" id="MobiDB-lite"/>
    </source>
</evidence>
<dbReference type="InterPro" id="IPR009057">
    <property type="entry name" value="Homeodomain-like_sf"/>
</dbReference>
<dbReference type="SUPFAM" id="SSF46689">
    <property type="entry name" value="Homeodomain-like"/>
    <property type="match status" value="1"/>
</dbReference>
<dbReference type="Proteomes" id="UP000252139">
    <property type="component" value="Unassembled WGS sequence"/>
</dbReference>
<reference evidence="2 3" key="1">
    <citation type="journal article" date="2018" name="G3 (Bethesda)">
        <title>Phylogenetic and Phylogenomic Definition of Rhizopus Species.</title>
        <authorList>
            <person name="Gryganskyi A.P."/>
            <person name="Golan J."/>
            <person name="Dolatabadi S."/>
            <person name="Mondo S."/>
            <person name="Robb S."/>
            <person name="Idnurm A."/>
            <person name="Muszewska A."/>
            <person name="Steczkiewicz K."/>
            <person name="Masonjones S."/>
            <person name="Liao H.L."/>
            <person name="Gajdeczka M.T."/>
            <person name="Anike F."/>
            <person name="Vuek A."/>
            <person name="Anishchenko I.M."/>
            <person name="Voigt K."/>
            <person name="de Hoog G.S."/>
            <person name="Smith M.E."/>
            <person name="Heitman J."/>
            <person name="Vilgalys R."/>
            <person name="Stajich J.E."/>
        </authorList>
    </citation>
    <scope>NUCLEOTIDE SEQUENCE [LARGE SCALE GENOMIC DNA]</scope>
    <source>
        <strain evidence="2 3">CBS 357.93</strain>
    </source>
</reference>
<name>A0A367K5C6_RHIAZ</name>
<evidence type="ECO:0000313" key="2">
    <source>
        <dbReference type="EMBL" id="RCH97370.1"/>
    </source>
</evidence>
<feature type="compositionally biased region" description="Basic and acidic residues" evidence="1">
    <location>
        <begin position="92"/>
        <end position="105"/>
    </location>
</feature>
<evidence type="ECO:0000313" key="3">
    <source>
        <dbReference type="Proteomes" id="UP000252139"/>
    </source>
</evidence>
<comment type="caution">
    <text evidence="2">The sequence shown here is derived from an EMBL/GenBank/DDBJ whole genome shotgun (WGS) entry which is preliminary data.</text>
</comment>
<dbReference type="Gene3D" id="1.10.10.10">
    <property type="entry name" value="Winged helix-like DNA-binding domain superfamily/Winged helix DNA-binding domain"/>
    <property type="match status" value="1"/>
</dbReference>
<dbReference type="AlphaFoldDB" id="A0A367K5C6"/>
<sequence length="114" mass="12990">MTNSTEEQDQAAKRWMIVGAYQAGASERKIARLSGLSTTAVRHIILNYQQTGIPSIPKKVPKRVREKLIVEYDEDGNIIESEDEEDEEEQDHESSRKRAKYDESSQVKSQAPKI</sequence>
<gene>
    <name evidence="2" type="ORF">CU097_012161</name>
</gene>